<reference evidence="5 6" key="1">
    <citation type="submission" date="2018-04" db="EMBL/GenBank/DDBJ databases">
        <title>Denitrifier Microvirgula.</title>
        <authorList>
            <person name="Anderson E."/>
            <person name="Jang J."/>
            <person name="Ishii S."/>
        </authorList>
    </citation>
    <scope>NUCLEOTIDE SEQUENCE [LARGE SCALE GENOMIC DNA]</scope>
    <source>
        <strain evidence="5 6">BE2.4</strain>
    </source>
</reference>
<proteinExistence type="inferred from homology"/>
<dbReference type="EMBL" id="CP028519">
    <property type="protein sequence ID" value="AVY95647.1"/>
    <property type="molecule type" value="Genomic_DNA"/>
</dbReference>
<sequence length="226" mass="25058">MRAPGVPECDIHVWLLHLDQAWASPDQLSPDEQARARRYQCRHARHSFVQTRAALRQVLGHCLGLPPLAIGLEEGHHGKPRLAASLPRLEFNVSHSGQLALIALGRTPLGVDLEHLDRPLDWRELAPACCHPDELPVLRRMPDPDGHRQFLRLWTLREAYVKGTGEGLSQSPADIRLEYGDAAWRVAGDAGWHLHALTLPGGYVGSLAATMKNPVVRLKALTATPW</sequence>
<evidence type="ECO:0000259" key="4">
    <source>
        <dbReference type="Pfam" id="PF22624"/>
    </source>
</evidence>
<dbReference type="GO" id="GO:0000287">
    <property type="term" value="F:magnesium ion binding"/>
    <property type="evidence" value="ECO:0007669"/>
    <property type="project" value="InterPro"/>
</dbReference>
<evidence type="ECO:0000256" key="1">
    <source>
        <dbReference type="ARBA" id="ARBA00010990"/>
    </source>
</evidence>
<evidence type="ECO:0000313" key="6">
    <source>
        <dbReference type="Proteomes" id="UP000244173"/>
    </source>
</evidence>
<organism evidence="5 6">
    <name type="scientific">Microvirgula aerodenitrificans</name>
    <dbReference type="NCBI Taxonomy" id="57480"/>
    <lineage>
        <taxon>Bacteria</taxon>
        <taxon>Pseudomonadati</taxon>
        <taxon>Pseudomonadota</taxon>
        <taxon>Betaproteobacteria</taxon>
        <taxon>Neisseriales</taxon>
        <taxon>Aquaspirillaceae</taxon>
        <taxon>Microvirgula</taxon>
    </lineage>
</organism>
<feature type="domain" description="4'-phosphopantetheinyl transferase" evidence="3">
    <location>
        <begin position="108"/>
        <end position="177"/>
    </location>
</feature>
<accession>A0A2S0PEG0</accession>
<dbReference type="STRING" id="1122240.GCA_000620105_01868"/>
<dbReference type="InterPro" id="IPR037143">
    <property type="entry name" value="4-PPantetheinyl_Trfase_dom_sf"/>
</dbReference>
<name>A0A2S0PEG0_9NEIS</name>
<evidence type="ECO:0000259" key="3">
    <source>
        <dbReference type="Pfam" id="PF01648"/>
    </source>
</evidence>
<dbReference type="SUPFAM" id="SSF56214">
    <property type="entry name" value="4'-phosphopantetheinyl transferase"/>
    <property type="match status" value="2"/>
</dbReference>
<dbReference type="GO" id="GO:0005829">
    <property type="term" value="C:cytosol"/>
    <property type="evidence" value="ECO:0007669"/>
    <property type="project" value="TreeGrafter"/>
</dbReference>
<dbReference type="AlphaFoldDB" id="A0A2S0PEG0"/>
<dbReference type="KEGG" id="maer:DAI18_17555"/>
<evidence type="ECO:0000313" key="5">
    <source>
        <dbReference type="EMBL" id="AVY95647.1"/>
    </source>
</evidence>
<gene>
    <name evidence="5" type="ORF">DAI18_17555</name>
</gene>
<dbReference type="Pfam" id="PF22624">
    <property type="entry name" value="AASDHPPT_N"/>
    <property type="match status" value="1"/>
</dbReference>
<dbReference type="Pfam" id="PF01648">
    <property type="entry name" value="ACPS"/>
    <property type="match status" value="1"/>
</dbReference>
<dbReference type="InterPro" id="IPR055066">
    <property type="entry name" value="AASDHPPT_N"/>
</dbReference>
<dbReference type="InterPro" id="IPR050559">
    <property type="entry name" value="P-Pant_transferase_sf"/>
</dbReference>
<dbReference type="GO" id="GO:0008897">
    <property type="term" value="F:holo-[acyl-carrier-protein] synthase activity"/>
    <property type="evidence" value="ECO:0007669"/>
    <property type="project" value="InterPro"/>
</dbReference>
<dbReference type="Proteomes" id="UP000244173">
    <property type="component" value="Chromosome"/>
</dbReference>
<dbReference type="GO" id="GO:0019878">
    <property type="term" value="P:lysine biosynthetic process via aminoadipic acid"/>
    <property type="evidence" value="ECO:0007669"/>
    <property type="project" value="TreeGrafter"/>
</dbReference>
<dbReference type="PANTHER" id="PTHR12215">
    <property type="entry name" value="PHOSPHOPANTETHEINE TRANSFERASE"/>
    <property type="match status" value="1"/>
</dbReference>
<protein>
    <submittedName>
        <fullName evidence="5">Uncharacterized protein</fullName>
    </submittedName>
</protein>
<keyword evidence="2" id="KW-0808">Transferase</keyword>
<dbReference type="PANTHER" id="PTHR12215:SF10">
    <property type="entry name" value="L-AMINOADIPATE-SEMIALDEHYDE DEHYDROGENASE-PHOSPHOPANTETHEINYL TRANSFERASE"/>
    <property type="match status" value="1"/>
</dbReference>
<feature type="domain" description="4'-phosphopantetheinyl transferase N-terminal" evidence="4">
    <location>
        <begin position="26"/>
        <end position="103"/>
    </location>
</feature>
<dbReference type="Gene3D" id="3.90.470.20">
    <property type="entry name" value="4'-phosphopantetheinyl transferase domain"/>
    <property type="match status" value="2"/>
</dbReference>
<dbReference type="InterPro" id="IPR008278">
    <property type="entry name" value="4-PPantetheinyl_Trfase_dom"/>
</dbReference>
<keyword evidence="6" id="KW-1185">Reference proteome</keyword>
<evidence type="ECO:0000256" key="2">
    <source>
        <dbReference type="ARBA" id="ARBA00022679"/>
    </source>
</evidence>
<comment type="similarity">
    <text evidence="1">Belongs to the P-Pant transferase superfamily. Gsp/Sfp/HetI/AcpT family.</text>
</comment>